<dbReference type="Ensembl" id="ENSLLET00000047251.1">
    <property type="protein sequence ID" value="ENSLLEP00000045430.1"/>
    <property type="gene ID" value="ENSLLEG00000028839.1"/>
</dbReference>
<name>A0A8C5R2R3_9ANUR</name>
<dbReference type="Pfam" id="PF02393">
    <property type="entry name" value="US22"/>
    <property type="match status" value="1"/>
</dbReference>
<protein>
    <recommendedName>
        <fullName evidence="4">US22 family protein</fullName>
    </recommendedName>
</protein>
<sequence>MSRTEIDHYDCEDRHQNNRKSQQPGKKYGIHKKGEENRSLEDELLDMLQSNPGDLQAISDYVQKRKNKEWKFSKNPQLSLRICDLNGTVYFGQKYMLESWQSLYLPRKTRMVVLGAIDNYPCMGTGIQLIILVAEDGRVFAYEEQVLSLIANSLPELVESGITSHKEMYSYPDELSDEDEETLQKNEEIQKIRKRMKDFVNSKAEAFEEILNYF</sequence>
<accession>A0A8C5R2R3</accession>
<dbReference type="InterPro" id="IPR003360">
    <property type="entry name" value="US22-like"/>
</dbReference>
<organism evidence="2 3">
    <name type="scientific">Leptobrachium leishanense</name>
    <name type="common">Leishan spiny toad</name>
    <dbReference type="NCBI Taxonomy" id="445787"/>
    <lineage>
        <taxon>Eukaryota</taxon>
        <taxon>Metazoa</taxon>
        <taxon>Chordata</taxon>
        <taxon>Craniata</taxon>
        <taxon>Vertebrata</taxon>
        <taxon>Euteleostomi</taxon>
        <taxon>Amphibia</taxon>
        <taxon>Batrachia</taxon>
        <taxon>Anura</taxon>
        <taxon>Pelobatoidea</taxon>
        <taxon>Megophryidae</taxon>
        <taxon>Leptobrachium</taxon>
    </lineage>
</organism>
<evidence type="ECO:0000313" key="2">
    <source>
        <dbReference type="Ensembl" id="ENSLLEP00000045430.1"/>
    </source>
</evidence>
<proteinExistence type="predicted"/>
<feature type="compositionally biased region" description="Basic and acidic residues" evidence="1">
    <location>
        <begin position="1"/>
        <end position="16"/>
    </location>
</feature>
<evidence type="ECO:0000256" key="1">
    <source>
        <dbReference type="SAM" id="MobiDB-lite"/>
    </source>
</evidence>
<dbReference type="AlphaFoldDB" id="A0A8C5R2R3"/>
<keyword evidence="3" id="KW-1185">Reference proteome</keyword>
<dbReference type="GeneTree" id="ENSGT00390000001663"/>
<reference evidence="2" key="1">
    <citation type="submission" date="2025-08" db="UniProtKB">
        <authorList>
            <consortium name="Ensembl"/>
        </authorList>
    </citation>
    <scope>IDENTIFICATION</scope>
</reference>
<dbReference type="Proteomes" id="UP000694569">
    <property type="component" value="Unplaced"/>
</dbReference>
<reference evidence="2" key="2">
    <citation type="submission" date="2025-09" db="UniProtKB">
        <authorList>
            <consortium name="Ensembl"/>
        </authorList>
    </citation>
    <scope>IDENTIFICATION</scope>
</reference>
<dbReference type="OrthoDB" id="9935986at2759"/>
<evidence type="ECO:0008006" key="4">
    <source>
        <dbReference type="Google" id="ProtNLM"/>
    </source>
</evidence>
<evidence type="ECO:0000313" key="3">
    <source>
        <dbReference type="Proteomes" id="UP000694569"/>
    </source>
</evidence>
<feature type="region of interest" description="Disordered" evidence="1">
    <location>
        <begin position="1"/>
        <end position="33"/>
    </location>
</feature>